<accession>A0A0K1Q264</accession>
<evidence type="ECO:0000313" key="2">
    <source>
        <dbReference type="Proteomes" id="UP000064967"/>
    </source>
</evidence>
<dbReference type="EMBL" id="CP012333">
    <property type="protein sequence ID" value="AKU99895.1"/>
    <property type="molecule type" value="Genomic_DNA"/>
</dbReference>
<protein>
    <submittedName>
        <fullName evidence="1">Uncharacterized protein</fullName>
    </submittedName>
</protein>
<organism evidence="1 2">
    <name type="scientific">Labilithrix luteola</name>
    <dbReference type="NCBI Taxonomy" id="1391654"/>
    <lineage>
        <taxon>Bacteria</taxon>
        <taxon>Pseudomonadati</taxon>
        <taxon>Myxococcota</taxon>
        <taxon>Polyangia</taxon>
        <taxon>Polyangiales</taxon>
        <taxon>Labilitrichaceae</taxon>
        <taxon>Labilithrix</taxon>
    </lineage>
</organism>
<name>A0A0K1Q264_9BACT</name>
<proteinExistence type="predicted"/>
<keyword evidence="2" id="KW-1185">Reference proteome</keyword>
<dbReference type="Proteomes" id="UP000064967">
    <property type="component" value="Chromosome"/>
</dbReference>
<dbReference type="KEGG" id="llu:AKJ09_06559"/>
<dbReference type="AlphaFoldDB" id="A0A0K1Q264"/>
<gene>
    <name evidence="1" type="ORF">AKJ09_06559</name>
</gene>
<sequence>MGTELAAASAMECTDRILADLGQQARPRPGARSRAEEAARLVVRAAARPVAWATRA</sequence>
<reference evidence="1 2" key="1">
    <citation type="submission" date="2015-08" db="EMBL/GenBank/DDBJ databases">
        <authorList>
            <person name="Babu N.S."/>
            <person name="Beckwith C.J."/>
            <person name="Beseler K.G."/>
            <person name="Brison A."/>
            <person name="Carone J.V."/>
            <person name="Caskin T.P."/>
            <person name="Diamond M."/>
            <person name="Durham M.E."/>
            <person name="Foxe J.M."/>
            <person name="Go M."/>
            <person name="Henderson B.A."/>
            <person name="Jones I.B."/>
            <person name="McGettigan J.A."/>
            <person name="Micheletti S.J."/>
            <person name="Nasrallah M.E."/>
            <person name="Ortiz D."/>
            <person name="Piller C.R."/>
            <person name="Privatt S.R."/>
            <person name="Schneider S.L."/>
            <person name="Sharp S."/>
            <person name="Smith T.C."/>
            <person name="Stanton J.D."/>
            <person name="Ullery H.E."/>
            <person name="Wilson R.J."/>
            <person name="Serrano M.G."/>
            <person name="Buck G."/>
            <person name="Lee V."/>
            <person name="Wang Y."/>
            <person name="Carvalho R."/>
            <person name="Voegtly L."/>
            <person name="Shi R."/>
            <person name="Duckworth R."/>
            <person name="Johnson A."/>
            <person name="Loviza R."/>
            <person name="Walstead R."/>
            <person name="Shah Z."/>
            <person name="Kiflezghi M."/>
            <person name="Wade K."/>
            <person name="Ball S.L."/>
            <person name="Bradley K.W."/>
            <person name="Asai D.J."/>
            <person name="Bowman C.A."/>
            <person name="Russell D.A."/>
            <person name="Pope W.H."/>
            <person name="Jacobs-Sera D."/>
            <person name="Hendrix R.W."/>
            <person name="Hatfull G.F."/>
        </authorList>
    </citation>
    <scope>NUCLEOTIDE SEQUENCE [LARGE SCALE GENOMIC DNA]</scope>
    <source>
        <strain evidence="1 2">DSM 27648</strain>
    </source>
</reference>
<evidence type="ECO:0000313" key="1">
    <source>
        <dbReference type="EMBL" id="AKU99895.1"/>
    </source>
</evidence>